<dbReference type="PANTHER" id="PTHR46577">
    <property type="entry name" value="HTH-TYPE TRANSCRIPTIONAL REGULATORY PROTEIN GABR"/>
    <property type="match status" value="1"/>
</dbReference>
<evidence type="ECO:0000313" key="8">
    <source>
        <dbReference type="Proteomes" id="UP000290849"/>
    </source>
</evidence>
<dbReference type="CDD" id="cd00609">
    <property type="entry name" value="AAT_like"/>
    <property type="match status" value="1"/>
</dbReference>
<dbReference type="Pfam" id="PF00155">
    <property type="entry name" value="Aminotran_1_2"/>
    <property type="match status" value="1"/>
</dbReference>
<dbReference type="CDD" id="cd07377">
    <property type="entry name" value="WHTH_GntR"/>
    <property type="match status" value="1"/>
</dbReference>
<dbReference type="PANTHER" id="PTHR46577:SF1">
    <property type="entry name" value="HTH-TYPE TRANSCRIPTIONAL REGULATORY PROTEIN GABR"/>
    <property type="match status" value="1"/>
</dbReference>
<dbReference type="InterPro" id="IPR004839">
    <property type="entry name" value="Aminotransferase_I/II_large"/>
</dbReference>
<dbReference type="EMBL" id="PYAL01000002">
    <property type="protein sequence ID" value="RXN91684.1"/>
    <property type="molecule type" value="Genomic_DNA"/>
</dbReference>
<evidence type="ECO:0000256" key="5">
    <source>
        <dbReference type="ARBA" id="ARBA00023163"/>
    </source>
</evidence>
<evidence type="ECO:0000256" key="2">
    <source>
        <dbReference type="ARBA" id="ARBA00022898"/>
    </source>
</evidence>
<dbReference type="RefSeq" id="WP_129149847.1">
    <property type="nucleotide sequence ID" value="NZ_JBHSDO010000013.1"/>
</dbReference>
<comment type="similarity">
    <text evidence="1">In the C-terminal section; belongs to the class-I pyridoxal-phosphate-dependent aminotransferase family.</text>
</comment>
<evidence type="ECO:0000313" key="7">
    <source>
        <dbReference type="EMBL" id="RXN91684.1"/>
    </source>
</evidence>
<dbReference type="GO" id="GO:0003677">
    <property type="term" value="F:DNA binding"/>
    <property type="evidence" value="ECO:0007669"/>
    <property type="project" value="UniProtKB-KW"/>
</dbReference>
<sequence>MAHQASASSAPETPAPGADTLAQLLADDIRAGRLAPGTRLPTHRDLAARHGIAVATATSAYARLKAMGLAVGEIGRGTFVRDRPLRHEWDPADESRRNAGAADLSFNHPDWPGQGEMLRDALRHLAAGGDLAALLHQQPPGGRRHDRAALRDFLARERRIQADVESLFLVNGAQHGLDCVIGALLAPGDAVAVDALTYPGFKMAAEARGLSLHPVPARADGPDLDALDALCRRHRIRAIYSMPTLHNPLGWIMTDAQRQRLVALARRHDSLIIEDGVYAHLAANAPAPLAALAPERTAYVSSLSKSLASGLRYGYVCVPPDAAGRVKAHIRASHWSLPTLITTLGTRWIADGTLARMEERQRGDARQRQHHARQVFQGMDLVAHPESLFLWLPLPQELRMDRIARALAQRDIAVSKGEAYATTRHAPHALRLGLSSVPLDDLAGVLRVVRETIEGFPP</sequence>
<protein>
    <submittedName>
        <fullName evidence="7">GntR family transcriptional regulator</fullName>
    </submittedName>
</protein>
<organism evidence="7 8">
    <name type="scientific">Achromobacter aloeverae</name>
    <dbReference type="NCBI Taxonomy" id="1750518"/>
    <lineage>
        <taxon>Bacteria</taxon>
        <taxon>Pseudomonadati</taxon>
        <taxon>Pseudomonadota</taxon>
        <taxon>Betaproteobacteria</taxon>
        <taxon>Burkholderiales</taxon>
        <taxon>Alcaligenaceae</taxon>
        <taxon>Achromobacter</taxon>
    </lineage>
</organism>
<dbReference type="Pfam" id="PF00392">
    <property type="entry name" value="GntR"/>
    <property type="match status" value="1"/>
</dbReference>
<dbReference type="InterPro" id="IPR015424">
    <property type="entry name" value="PyrdxlP-dep_Trfase"/>
</dbReference>
<dbReference type="InterPro" id="IPR036388">
    <property type="entry name" value="WH-like_DNA-bd_sf"/>
</dbReference>
<gene>
    <name evidence="7" type="ORF">C7R54_08980</name>
</gene>
<dbReference type="SUPFAM" id="SSF46785">
    <property type="entry name" value="Winged helix' DNA-binding domain"/>
    <property type="match status" value="1"/>
</dbReference>
<dbReference type="AlphaFoldDB" id="A0A4Q1HQ40"/>
<keyword evidence="5" id="KW-0804">Transcription</keyword>
<dbReference type="Proteomes" id="UP000290849">
    <property type="component" value="Unassembled WGS sequence"/>
</dbReference>
<dbReference type="Gene3D" id="1.10.10.10">
    <property type="entry name" value="Winged helix-like DNA-binding domain superfamily/Winged helix DNA-binding domain"/>
    <property type="match status" value="1"/>
</dbReference>
<feature type="domain" description="HTH gntR-type" evidence="6">
    <location>
        <begin position="15"/>
        <end position="83"/>
    </location>
</feature>
<keyword evidence="8" id="KW-1185">Reference proteome</keyword>
<evidence type="ECO:0000256" key="4">
    <source>
        <dbReference type="ARBA" id="ARBA00023125"/>
    </source>
</evidence>
<dbReference type="SUPFAM" id="SSF53383">
    <property type="entry name" value="PLP-dependent transferases"/>
    <property type="match status" value="1"/>
</dbReference>
<name>A0A4Q1HQ40_9BURK</name>
<dbReference type="InterPro" id="IPR000524">
    <property type="entry name" value="Tscrpt_reg_HTH_GntR"/>
</dbReference>
<dbReference type="OrthoDB" id="9804020at2"/>
<accession>A0A4Q1HQ40</accession>
<dbReference type="InterPro" id="IPR015421">
    <property type="entry name" value="PyrdxlP-dep_Trfase_major"/>
</dbReference>
<proteinExistence type="inferred from homology"/>
<dbReference type="InterPro" id="IPR036390">
    <property type="entry name" value="WH_DNA-bd_sf"/>
</dbReference>
<dbReference type="InterPro" id="IPR051446">
    <property type="entry name" value="HTH_trans_reg/aminotransferase"/>
</dbReference>
<dbReference type="GO" id="GO:0003700">
    <property type="term" value="F:DNA-binding transcription factor activity"/>
    <property type="evidence" value="ECO:0007669"/>
    <property type="project" value="InterPro"/>
</dbReference>
<comment type="caution">
    <text evidence="7">The sequence shown here is derived from an EMBL/GenBank/DDBJ whole genome shotgun (WGS) entry which is preliminary data.</text>
</comment>
<dbReference type="GO" id="GO:0030170">
    <property type="term" value="F:pyridoxal phosphate binding"/>
    <property type="evidence" value="ECO:0007669"/>
    <property type="project" value="InterPro"/>
</dbReference>
<evidence type="ECO:0000259" key="6">
    <source>
        <dbReference type="PROSITE" id="PS50949"/>
    </source>
</evidence>
<keyword evidence="2" id="KW-0663">Pyridoxal phosphate</keyword>
<dbReference type="PROSITE" id="PS50949">
    <property type="entry name" value="HTH_GNTR"/>
    <property type="match status" value="1"/>
</dbReference>
<keyword evidence="3" id="KW-0805">Transcription regulation</keyword>
<keyword evidence="4" id="KW-0238">DNA-binding</keyword>
<evidence type="ECO:0000256" key="3">
    <source>
        <dbReference type="ARBA" id="ARBA00023015"/>
    </source>
</evidence>
<reference evidence="7 8" key="1">
    <citation type="journal article" date="2017" name="Int. J. Syst. Evol. Microbiol.">
        <title>Achromobacter aloeverae sp. nov., isolated from the root of Aloe vera (L.) Burm.f.</title>
        <authorList>
            <person name="Kuncharoen N."/>
            <person name="Muramatsu Y."/>
            <person name="Shibata C."/>
            <person name="Kamakura Y."/>
            <person name="Nakagawa Y."/>
            <person name="Tanasupawat S."/>
        </authorList>
    </citation>
    <scope>NUCLEOTIDE SEQUENCE [LARGE SCALE GENOMIC DNA]</scope>
    <source>
        <strain evidence="7 8">AVA-1</strain>
    </source>
</reference>
<dbReference type="SMART" id="SM00345">
    <property type="entry name" value="HTH_GNTR"/>
    <property type="match status" value="1"/>
</dbReference>
<dbReference type="Gene3D" id="3.40.640.10">
    <property type="entry name" value="Type I PLP-dependent aspartate aminotransferase-like (Major domain)"/>
    <property type="match status" value="1"/>
</dbReference>
<evidence type="ECO:0000256" key="1">
    <source>
        <dbReference type="ARBA" id="ARBA00005384"/>
    </source>
</evidence>